<dbReference type="GeneID" id="18504707"/>
<accession>V5UT73</accession>
<sequence length="61" mass="7026">MPDIHTKKLHGYVNRLAIIDNGVDHKTVKILGGEGLKLFVKDLDGNVEECYHDNLRLIWNR</sequence>
<dbReference type="EMBL" id="KF156338">
    <property type="protein sequence ID" value="AHB80545.1"/>
    <property type="molecule type" value="Genomic_DNA"/>
</dbReference>
<reference evidence="1 2" key="1">
    <citation type="journal article" date="2014" name="Nature">
        <title>Viral tagging reveals discrete populations in Synechococcus viral genome sequence space.</title>
        <authorList>
            <person name="Deng L."/>
            <person name="Ignacio Espinoza J.C."/>
            <person name="Gregory A.C."/>
            <person name="Poulos B.T."/>
            <person name="Weitz J.S."/>
            <person name="Hugenholtz P."/>
            <person name="Sullivan M.B."/>
        </authorList>
    </citation>
    <scope>NUCLEOTIDE SEQUENCE [LARGE SCALE GENOMIC DNA]</scope>
</reference>
<keyword evidence="2" id="KW-1185">Reference proteome</keyword>
<proteinExistence type="predicted"/>
<dbReference type="RefSeq" id="YP_009008265.1">
    <property type="nucleotide sequence ID" value="NC_023587.1"/>
</dbReference>
<gene>
    <name evidence="1" type="ORF">S-MbCM7_131</name>
</gene>
<protein>
    <submittedName>
        <fullName evidence="1">Uncharacterized protein</fullName>
    </submittedName>
</protein>
<dbReference type="Proteomes" id="UP000018808">
    <property type="component" value="Segment"/>
</dbReference>
<organism evidence="1 2">
    <name type="scientific">Synechococcus phage ACG-2014h</name>
    <dbReference type="NCBI Taxonomy" id="1340810"/>
    <lineage>
        <taxon>Viruses</taxon>
        <taxon>Duplodnaviria</taxon>
        <taxon>Heunggongvirae</taxon>
        <taxon>Uroviricota</taxon>
        <taxon>Caudoviricetes</taxon>
        <taxon>Pantevenvirales</taxon>
        <taxon>Kyanoviridae</taxon>
        <taxon>Sedonavirus</taxon>
        <taxon>Sedonavirus tusconh</taxon>
    </lineage>
</organism>
<dbReference type="KEGG" id="vg:18504707"/>
<name>V5UT73_9CAUD</name>
<evidence type="ECO:0000313" key="2">
    <source>
        <dbReference type="Proteomes" id="UP000018808"/>
    </source>
</evidence>
<dbReference type="OrthoDB" id="26112at10239"/>
<evidence type="ECO:0000313" key="1">
    <source>
        <dbReference type="EMBL" id="AHB80545.1"/>
    </source>
</evidence>